<dbReference type="PROSITE" id="PS00388">
    <property type="entry name" value="PROTEASOME_ALPHA_1"/>
    <property type="match status" value="1"/>
</dbReference>
<dbReference type="SMART" id="SM00948">
    <property type="entry name" value="Proteasome_A_N"/>
    <property type="match status" value="1"/>
</dbReference>
<dbReference type="AlphaFoldDB" id="A0A7R8ZTY8"/>
<dbReference type="InterPro" id="IPR000426">
    <property type="entry name" value="Proteasome_asu_N"/>
</dbReference>
<feature type="domain" description="Proteasome alpha-type subunits" evidence="4">
    <location>
        <begin position="8"/>
        <end position="30"/>
    </location>
</feature>
<evidence type="ECO:0000259" key="4">
    <source>
        <dbReference type="PROSITE" id="PS00388"/>
    </source>
</evidence>
<evidence type="ECO:0000256" key="3">
    <source>
        <dbReference type="PROSITE-ProRule" id="PRU00808"/>
    </source>
</evidence>
<dbReference type="InterPro" id="IPR029055">
    <property type="entry name" value="Ntn_hydrolases_N"/>
</dbReference>
<evidence type="ECO:0000256" key="2">
    <source>
        <dbReference type="ARBA" id="ARBA00022942"/>
    </source>
</evidence>
<dbReference type="Gene3D" id="3.60.20.10">
    <property type="entry name" value="Glutamine Phosphoribosylpyrophosphate, subunit 1, domain 1"/>
    <property type="match status" value="1"/>
</dbReference>
<gene>
    <name evidence="5" type="ORF">CTOB1V02_LOCUS9538</name>
</gene>
<sequence length="309" mass="33588">MTSVGSGYDLSASQFSPEGRLFQVEYAFKAVAKGDLALGLLGSDGIVLAADRHVLSKLHETELDEKIACADEHLGVVATGLRTDSRQLVEVCRGEAEQYRNEYKAPIPINVCAQRMALYMHAYCLYSAVRPFGAAVILGGYTAGGKHKPGEFKLYTIDCSGEITPHKGVATGKHSNAVHVAMEKLGSFQEKSIGELVKDAAVLVVTAQHSDIGSVPTPAKASGHQGWVKERRVELSWIGNRTNFKHEFVPDVIFEEAVQLAKKRVAEEDLDLDEEEGLGKKKGGQTSSLRAGQDDDFGQLFEDAELMHE</sequence>
<comment type="function">
    <text evidence="1">The proteasome is a multicatalytic proteinase complex which is characterized by its ability to cleave peptides with Arg, Phe, Tyr, Leu, and Glu adjacent to the leaving group at neutral or slightly basic pH. The proteasome has an ATP-dependent proteolytic activity.</text>
</comment>
<dbReference type="OrthoDB" id="40134at2759"/>
<dbReference type="Pfam" id="PF10584">
    <property type="entry name" value="Proteasome_A_N"/>
    <property type="match status" value="1"/>
</dbReference>
<dbReference type="InterPro" id="IPR050115">
    <property type="entry name" value="Proteasome_alpha"/>
</dbReference>
<evidence type="ECO:0000256" key="1">
    <source>
        <dbReference type="ARBA" id="ARBA00002000"/>
    </source>
</evidence>
<reference evidence="5" key="1">
    <citation type="submission" date="2020-11" db="EMBL/GenBank/DDBJ databases">
        <authorList>
            <person name="Tran Van P."/>
        </authorList>
    </citation>
    <scope>NUCLEOTIDE SEQUENCE</scope>
</reference>
<dbReference type="PANTHER" id="PTHR11599">
    <property type="entry name" value="PROTEASOME SUBUNIT ALPHA/BETA"/>
    <property type="match status" value="1"/>
</dbReference>
<dbReference type="GO" id="GO:0019773">
    <property type="term" value="C:proteasome core complex, alpha-subunit complex"/>
    <property type="evidence" value="ECO:0007669"/>
    <property type="project" value="UniProtKB-UniRule"/>
</dbReference>
<evidence type="ECO:0000313" key="5">
    <source>
        <dbReference type="EMBL" id="CAD7231694.1"/>
    </source>
</evidence>
<protein>
    <recommendedName>
        <fullName evidence="4">Proteasome alpha-type subunits domain-containing protein</fullName>
    </recommendedName>
</protein>
<dbReference type="EMBL" id="OB663783">
    <property type="protein sequence ID" value="CAD7231694.1"/>
    <property type="molecule type" value="Genomic_DNA"/>
</dbReference>
<dbReference type="GO" id="GO:0006511">
    <property type="term" value="P:ubiquitin-dependent protein catabolic process"/>
    <property type="evidence" value="ECO:0007669"/>
    <property type="project" value="InterPro"/>
</dbReference>
<keyword evidence="2 3" id="KW-0647">Proteasome</keyword>
<proteinExistence type="inferred from homology"/>
<dbReference type="PROSITE" id="PS51475">
    <property type="entry name" value="PROTEASOME_ALPHA_2"/>
    <property type="match status" value="1"/>
</dbReference>
<accession>A0A7R8ZTY8</accession>
<comment type="similarity">
    <text evidence="3">Belongs to the peptidase T1A family.</text>
</comment>
<name>A0A7R8ZTY8_9CRUS</name>
<organism evidence="5">
    <name type="scientific">Cyprideis torosa</name>
    <dbReference type="NCBI Taxonomy" id="163714"/>
    <lineage>
        <taxon>Eukaryota</taxon>
        <taxon>Metazoa</taxon>
        <taxon>Ecdysozoa</taxon>
        <taxon>Arthropoda</taxon>
        <taxon>Crustacea</taxon>
        <taxon>Oligostraca</taxon>
        <taxon>Ostracoda</taxon>
        <taxon>Podocopa</taxon>
        <taxon>Podocopida</taxon>
        <taxon>Cytherocopina</taxon>
        <taxon>Cytheroidea</taxon>
        <taxon>Cytherideidae</taxon>
        <taxon>Cyprideis</taxon>
    </lineage>
</organism>
<dbReference type="InterPro" id="IPR001353">
    <property type="entry name" value="Proteasome_sua/b"/>
</dbReference>
<dbReference type="InterPro" id="IPR023332">
    <property type="entry name" value="Proteasome_alpha-type"/>
</dbReference>
<dbReference type="Pfam" id="PF00227">
    <property type="entry name" value="Proteasome"/>
    <property type="match status" value="1"/>
</dbReference>
<dbReference type="SUPFAM" id="SSF56235">
    <property type="entry name" value="N-terminal nucleophile aminohydrolases (Ntn hydrolases)"/>
    <property type="match status" value="1"/>
</dbReference>